<dbReference type="Proteomes" id="UP000256970">
    <property type="component" value="Unassembled WGS sequence"/>
</dbReference>
<keyword evidence="1" id="KW-0143">Chaperone</keyword>
<accession>A0A383VIY5</accession>
<gene>
    <name evidence="4" type="ORF">BQ4739_LOCUS5911</name>
</gene>
<reference evidence="4 5" key="1">
    <citation type="submission" date="2016-10" db="EMBL/GenBank/DDBJ databases">
        <authorList>
            <person name="Cai Z."/>
        </authorList>
    </citation>
    <scope>NUCLEOTIDE SEQUENCE [LARGE SCALE GENOMIC DNA]</scope>
</reference>
<dbReference type="InterPro" id="IPR008012">
    <property type="entry name" value="Ump1"/>
</dbReference>
<sequence length="245" mass="25819">MDPSCTLPYQAAAHDNLRHGLCSLKEDALQRHPVQLIQEATAPPGVPAANPQVLRDLYGLAFPARMAIERQILGKFTRLPGLPSSRLGLESLTGELDAFGFESYLGLPEHSVDQPVELHSQMERRRQQQQQRQQLASACGVALADGGTAGHGDQATDTAHVLVGSSGSSCTLSSSSSSSDRSGGGICGSSGGDGSSSSVTGELDVFGFESYLGLPEHSVDQPVELHSQMEARLGMATKPLTRPTL</sequence>
<evidence type="ECO:0000256" key="3">
    <source>
        <dbReference type="SAM" id="MobiDB-lite"/>
    </source>
</evidence>
<dbReference type="GO" id="GO:0005634">
    <property type="term" value="C:nucleus"/>
    <property type="evidence" value="ECO:0007669"/>
    <property type="project" value="TreeGrafter"/>
</dbReference>
<evidence type="ECO:0000313" key="4">
    <source>
        <dbReference type="EMBL" id="SZX65488.1"/>
    </source>
</evidence>
<dbReference type="STRING" id="3088.A0A383VIY5"/>
<organism evidence="4 5">
    <name type="scientific">Tetradesmus obliquus</name>
    <name type="common">Green alga</name>
    <name type="synonym">Acutodesmus obliquus</name>
    <dbReference type="NCBI Taxonomy" id="3088"/>
    <lineage>
        <taxon>Eukaryota</taxon>
        <taxon>Viridiplantae</taxon>
        <taxon>Chlorophyta</taxon>
        <taxon>core chlorophytes</taxon>
        <taxon>Chlorophyceae</taxon>
        <taxon>CS clade</taxon>
        <taxon>Sphaeropleales</taxon>
        <taxon>Scenedesmaceae</taxon>
        <taxon>Tetradesmus</taxon>
    </lineage>
</organism>
<dbReference type="PANTHER" id="PTHR12828">
    <property type="entry name" value="PROTEASOME MATURATION PROTEIN UMP1"/>
    <property type="match status" value="1"/>
</dbReference>
<name>A0A383VIY5_TETOB</name>
<dbReference type="PANTHER" id="PTHR12828:SF3">
    <property type="entry name" value="PROTEASOME MATURATION PROTEIN"/>
    <property type="match status" value="1"/>
</dbReference>
<keyword evidence="5" id="KW-1185">Reference proteome</keyword>
<evidence type="ECO:0000313" key="5">
    <source>
        <dbReference type="Proteomes" id="UP000256970"/>
    </source>
</evidence>
<evidence type="ECO:0000256" key="2">
    <source>
        <dbReference type="ARBA" id="ARBA00043974"/>
    </source>
</evidence>
<dbReference type="GO" id="GO:0043248">
    <property type="term" value="P:proteasome assembly"/>
    <property type="evidence" value="ECO:0007669"/>
    <property type="project" value="InterPro"/>
</dbReference>
<feature type="compositionally biased region" description="Low complexity" evidence="3">
    <location>
        <begin position="170"/>
        <end position="181"/>
    </location>
</feature>
<dbReference type="Pfam" id="PF05348">
    <property type="entry name" value="UMP1"/>
    <property type="match status" value="1"/>
</dbReference>
<evidence type="ECO:0000256" key="1">
    <source>
        <dbReference type="ARBA" id="ARBA00023186"/>
    </source>
</evidence>
<proteinExistence type="inferred from homology"/>
<feature type="compositionally biased region" description="Gly residues" evidence="3">
    <location>
        <begin position="182"/>
        <end position="194"/>
    </location>
</feature>
<dbReference type="EMBL" id="FNXT01000642">
    <property type="protein sequence ID" value="SZX65488.1"/>
    <property type="molecule type" value="Genomic_DNA"/>
</dbReference>
<feature type="region of interest" description="Disordered" evidence="3">
    <location>
        <begin position="170"/>
        <end position="198"/>
    </location>
</feature>
<evidence type="ECO:0008006" key="6">
    <source>
        <dbReference type="Google" id="ProtNLM"/>
    </source>
</evidence>
<dbReference type="AlphaFoldDB" id="A0A383VIY5"/>
<comment type="similarity">
    <text evidence="2">Belongs to the POMP/UMP1 family.</text>
</comment>
<protein>
    <recommendedName>
        <fullName evidence="6">Proteasome maturation protein</fullName>
    </recommendedName>
</protein>
<dbReference type="GO" id="GO:0005737">
    <property type="term" value="C:cytoplasm"/>
    <property type="evidence" value="ECO:0007669"/>
    <property type="project" value="TreeGrafter"/>
</dbReference>